<accession>A0A7X1ZEH9</accession>
<gene>
    <name evidence="2" type="ORF">GHC57_09905</name>
</gene>
<evidence type="ECO:0000313" key="3">
    <source>
        <dbReference type="Proteomes" id="UP000434582"/>
    </source>
</evidence>
<dbReference type="EMBL" id="WIVE01000027">
    <property type="protein sequence ID" value="MQX36828.1"/>
    <property type="molecule type" value="Genomic_DNA"/>
</dbReference>
<protein>
    <submittedName>
        <fullName evidence="2">DUF935 family protein</fullName>
    </submittedName>
</protein>
<organism evidence="2 3">
    <name type="scientific">Roseospira navarrensis</name>
    <dbReference type="NCBI Taxonomy" id="140058"/>
    <lineage>
        <taxon>Bacteria</taxon>
        <taxon>Pseudomonadati</taxon>
        <taxon>Pseudomonadota</taxon>
        <taxon>Alphaproteobacteria</taxon>
        <taxon>Rhodospirillales</taxon>
        <taxon>Rhodospirillaceae</taxon>
        <taxon>Roseospira</taxon>
    </lineage>
</organism>
<dbReference type="Proteomes" id="UP000434582">
    <property type="component" value="Unassembled WGS sequence"/>
</dbReference>
<dbReference type="AlphaFoldDB" id="A0A7X1ZEH9"/>
<name>A0A7X1ZEH9_9PROT</name>
<feature type="region of interest" description="Disordered" evidence="1">
    <location>
        <begin position="399"/>
        <end position="444"/>
    </location>
</feature>
<dbReference type="Pfam" id="PF06074">
    <property type="entry name" value="Portal_Mu"/>
    <property type="match status" value="1"/>
</dbReference>
<dbReference type="RefSeq" id="WP_153343692.1">
    <property type="nucleotide sequence ID" value="NZ_WIVE01000027.1"/>
</dbReference>
<dbReference type="InterPro" id="IPR009279">
    <property type="entry name" value="Portal_Mu"/>
</dbReference>
<reference evidence="2 3" key="1">
    <citation type="submission" date="2019-10" db="EMBL/GenBank/DDBJ databases">
        <title>Draft whole-genome sequence of the purple nonsulfur photosynthetic bacterium Roseospira navarrensis DSM 15114.</title>
        <authorList>
            <person name="Kyndt J.A."/>
            <person name="Meyer T.E."/>
        </authorList>
    </citation>
    <scope>NUCLEOTIDE SEQUENCE [LARGE SCALE GENOMIC DNA]</scope>
    <source>
        <strain evidence="2 3">DSM 15114</strain>
    </source>
</reference>
<sequence length="516" mass="56488">MRKPTPSRTPTRPLKRAPAALTREIAPPELVGQRTVWHDSYAAGLTPARLARILRSAMQGDTHEYLVLAGEIERLELHYRAQLGTRKLQCKSLQIMVEAASDDAADVALADAVRDLVARPGTRRMIGHLLDGLARGYSVVELVWHETADGPWYPRYEHRDPTFFQLDRVAGQEIRLRDGSPDGAELPPNRFMIHVPDLITGLPVAGGLAMLGVWSFMFKSFSLQDWAAFGEIYGMPIRIGRYDQAHSAEDRAVLKQAVSMIGRQAAAILPRGMDLEFIDAAQGAVGPDVFERLARYWDEQVSKVILGQTMTADDGSSRAQAQVHDQVRLDILEADAADISETLQRDLVNVFVGLNWGVPASGQYPTIKLLVPDMDDLKQWVQMVCDLVDRGAKVGMSTVRDKLGLPDPDADEELLHPPGASQTAPPPPTDRGTARERGPAPLDDVDDLVDQMDAAAAPAIDSMLDRFRDLLATSDDLADVERRLLDLYPELSPDALAEVMGQGLMVAYLGGSADGG</sequence>
<keyword evidence="3" id="KW-1185">Reference proteome</keyword>
<dbReference type="OrthoDB" id="9797300at2"/>
<evidence type="ECO:0000313" key="2">
    <source>
        <dbReference type="EMBL" id="MQX36828.1"/>
    </source>
</evidence>
<proteinExistence type="predicted"/>
<comment type="caution">
    <text evidence="2">The sequence shown here is derived from an EMBL/GenBank/DDBJ whole genome shotgun (WGS) entry which is preliminary data.</text>
</comment>
<evidence type="ECO:0000256" key="1">
    <source>
        <dbReference type="SAM" id="MobiDB-lite"/>
    </source>
</evidence>